<keyword evidence="1" id="KW-1133">Transmembrane helix</keyword>
<sequence>MKRALRSVWGLWFCCVWGLAAHAAEPVTLEAARAAASAVAEDPLLPGMQRQTVWRWRPEEAASASSAPTPSPSTDVEDDTWVTLIRWVAWGLVGVGLVWVGVRAWREWLRWRQRQTPLDTRTPPPLWVQHLDIRPESLPADVPAAVRAHWQAGDARAALALLYRASLSQLAHRCAVPLHASDTEGECLAAAWQHAPADVAQFMRELTPVWSGLSYGHHRPTPPVLEALCVRYATLWPLLPPPPASGSQA</sequence>
<feature type="chain" id="PRO_5012374988" description="Protein-glutamine gamma-glutamyltransferase-like C-terminal domain-containing protein" evidence="2">
    <location>
        <begin position="24"/>
        <end position="249"/>
    </location>
</feature>
<dbReference type="OrthoDB" id="8849184at2"/>
<evidence type="ECO:0000256" key="2">
    <source>
        <dbReference type="SAM" id="SignalP"/>
    </source>
</evidence>
<gene>
    <name evidence="4" type="ORF">VITFI_CDS2985</name>
</gene>
<organism evidence="4 5">
    <name type="scientific">Vitreoscilla filiformis</name>
    <dbReference type="NCBI Taxonomy" id="63"/>
    <lineage>
        <taxon>Bacteria</taxon>
        <taxon>Pseudomonadati</taxon>
        <taxon>Pseudomonadota</taxon>
        <taxon>Betaproteobacteria</taxon>
        <taxon>Neisseriales</taxon>
        <taxon>Neisseriaceae</taxon>
        <taxon>Vitreoscilla</taxon>
    </lineage>
</organism>
<feature type="signal peptide" evidence="2">
    <location>
        <begin position="1"/>
        <end position="23"/>
    </location>
</feature>
<evidence type="ECO:0000313" key="5">
    <source>
        <dbReference type="Proteomes" id="UP000199729"/>
    </source>
</evidence>
<dbReference type="EMBL" id="CP022423">
    <property type="protein sequence ID" value="ASM78762.1"/>
    <property type="molecule type" value="Genomic_DNA"/>
</dbReference>
<name>A0A221KI91_VITFI</name>
<evidence type="ECO:0000256" key="1">
    <source>
        <dbReference type="SAM" id="Phobius"/>
    </source>
</evidence>
<evidence type="ECO:0000259" key="3">
    <source>
        <dbReference type="Pfam" id="PF13559"/>
    </source>
</evidence>
<accession>A0A221KI91</accession>
<feature type="transmembrane region" description="Helical" evidence="1">
    <location>
        <begin position="84"/>
        <end position="105"/>
    </location>
</feature>
<dbReference type="Pfam" id="PF13559">
    <property type="entry name" value="DUF4129"/>
    <property type="match status" value="1"/>
</dbReference>
<dbReference type="InterPro" id="IPR025403">
    <property type="entry name" value="TgpA-like_C"/>
</dbReference>
<feature type="domain" description="Protein-glutamine gamma-glutamyltransferase-like C-terminal" evidence="3">
    <location>
        <begin position="162"/>
        <end position="229"/>
    </location>
</feature>
<keyword evidence="1" id="KW-0472">Membrane</keyword>
<dbReference type="KEGG" id="vff:VITFI_CDS2985"/>
<keyword evidence="1" id="KW-0812">Transmembrane</keyword>
<reference evidence="4 5" key="1">
    <citation type="submission" date="2017-07" db="EMBL/GenBank/DDBJ databases">
        <title>Complete Genome Sequence of the cosmetic ferment Vitreoscilla filiformis (ATCC15551).</title>
        <authorList>
            <person name="Contreras S."/>
            <person name="Sagory-Zalkind P."/>
            <person name="Blanquart H."/>
            <person name="Iltis A."/>
            <person name="Morand S.C."/>
        </authorList>
    </citation>
    <scope>NUCLEOTIDE SEQUENCE [LARGE SCALE GENOMIC DNA]</scope>
    <source>
        <strain evidence="4 5">ATCC 15551</strain>
    </source>
</reference>
<evidence type="ECO:0000313" key="4">
    <source>
        <dbReference type="EMBL" id="ASM78762.1"/>
    </source>
</evidence>
<dbReference type="RefSeq" id="WP_089417642.1">
    <property type="nucleotide sequence ID" value="NZ_CP022423.1"/>
</dbReference>
<keyword evidence="2" id="KW-0732">Signal</keyword>
<dbReference type="AlphaFoldDB" id="A0A221KI91"/>
<protein>
    <recommendedName>
        <fullName evidence="3">Protein-glutamine gamma-glutamyltransferase-like C-terminal domain-containing protein</fullName>
    </recommendedName>
</protein>
<keyword evidence="5" id="KW-1185">Reference proteome</keyword>
<proteinExistence type="predicted"/>
<dbReference type="Proteomes" id="UP000199729">
    <property type="component" value="Chromosome"/>
</dbReference>